<evidence type="ECO:0000256" key="4">
    <source>
        <dbReference type="ARBA" id="ARBA00022475"/>
    </source>
</evidence>
<evidence type="ECO:0000259" key="11">
    <source>
        <dbReference type="Pfam" id="PF26002"/>
    </source>
</evidence>
<feature type="domain" description="AprE-like beta-barrel" evidence="11">
    <location>
        <begin position="372"/>
        <end position="461"/>
    </location>
</feature>
<proteinExistence type="inferred from homology"/>
<dbReference type="NCBIfam" id="TIGR01843">
    <property type="entry name" value="type_I_hlyD"/>
    <property type="match status" value="1"/>
</dbReference>
<dbReference type="PANTHER" id="PTHR30386">
    <property type="entry name" value="MEMBRANE FUSION SUBUNIT OF EMRAB-TOLC MULTIDRUG EFFLUX PUMP"/>
    <property type="match status" value="1"/>
</dbReference>
<comment type="similarity">
    <text evidence="2 9">Belongs to the membrane fusion protein (MFP) (TC 8.A.1) family.</text>
</comment>
<organism evidence="12 13">
    <name type="scientific">Variovorax defluvii</name>
    <dbReference type="NCBI Taxonomy" id="913761"/>
    <lineage>
        <taxon>Bacteria</taxon>
        <taxon>Pseudomonadati</taxon>
        <taxon>Pseudomonadota</taxon>
        <taxon>Betaproteobacteria</taxon>
        <taxon>Burkholderiales</taxon>
        <taxon>Comamonadaceae</taxon>
        <taxon>Variovorax</taxon>
    </lineage>
</organism>
<dbReference type="InterPro" id="IPR059040">
    <property type="entry name" value="HH_CyaD-like"/>
</dbReference>
<evidence type="ECO:0000256" key="8">
    <source>
        <dbReference type="ARBA" id="ARBA00023136"/>
    </source>
</evidence>
<evidence type="ECO:0000256" key="1">
    <source>
        <dbReference type="ARBA" id="ARBA00004377"/>
    </source>
</evidence>
<dbReference type="RefSeq" id="WP_345536836.1">
    <property type="nucleotide sequence ID" value="NZ_BAABGJ010000011.1"/>
</dbReference>
<dbReference type="PROSITE" id="PS00543">
    <property type="entry name" value="HLYD_FAMILY"/>
    <property type="match status" value="1"/>
</dbReference>
<evidence type="ECO:0000256" key="9">
    <source>
        <dbReference type="RuleBase" id="RU365093"/>
    </source>
</evidence>
<dbReference type="InterPro" id="IPR006144">
    <property type="entry name" value="Secretion_HlyD_CS"/>
</dbReference>
<name>A0ABP8HBN5_9BURK</name>
<evidence type="ECO:0000256" key="5">
    <source>
        <dbReference type="ARBA" id="ARBA00022519"/>
    </source>
</evidence>
<dbReference type="InterPro" id="IPR050739">
    <property type="entry name" value="MFP"/>
</dbReference>
<dbReference type="SUPFAM" id="SSF111369">
    <property type="entry name" value="HlyD-like secretion proteins"/>
    <property type="match status" value="1"/>
</dbReference>
<keyword evidence="3 9" id="KW-0813">Transport</keyword>
<dbReference type="Pfam" id="PF25988">
    <property type="entry name" value="HH_CyaD"/>
    <property type="match status" value="1"/>
</dbReference>
<keyword evidence="13" id="KW-1185">Reference proteome</keyword>
<keyword evidence="5 9" id="KW-0997">Cell inner membrane</keyword>
<evidence type="ECO:0000313" key="13">
    <source>
        <dbReference type="Proteomes" id="UP001500975"/>
    </source>
</evidence>
<dbReference type="InterPro" id="IPR058982">
    <property type="entry name" value="Beta-barrel_AprE"/>
</dbReference>
<comment type="subcellular location">
    <subcellularLocation>
        <location evidence="1 9">Cell inner membrane</location>
        <topology evidence="1 9">Single-pass membrane protein</topology>
    </subcellularLocation>
</comment>
<keyword evidence="7" id="KW-1133">Transmembrane helix</keyword>
<evidence type="ECO:0000313" key="12">
    <source>
        <dbReference type="EMBL" id="GAA4336716.1"/>
    </source>
</evidence>
<dbReference type="InterPro" id="IPR010129">
    <property type="entry name" value="T1SS_HlyD"/>
</dbReference>
<evidence type="ECO:0000256" key="2">
    <source>
        <dbReference type="ARBA" id="ARBA00009477"/>
    </source>
</evidence>
<evidence type="ECO:0000259" key="10">
    <source>
        <dbReference type="Pfam" id="PF25988"/>
    </source>
</evidence>
<reference evidence="13" key="1">
    <citation type="journal article" date="2019" name="Int. J. Syst. Evol. Microbiol.">
        <title>The Global Catalogue of Microorganisms (GCM) 10K type strain sequencing project: providing services to taxonomists for standard genome sequencing and annotation.</title>
        <authorList>
            <consortium name="The Broad Institute Genomics Platform"/>
            <consortium name="The Broad Institute Genome Sequencing Center for Infectious Disease"/>
            <person name="Wu L."/>
            <person name="Ma J."/>
        </authorList>
    </citation>
    <scope>NUCLEOTIDE SEQUENCE [LARGE SCALE GENOMIC DNA]</scope>
    <source>
        <strain evidence="13">JCM 17804</strain>
    </source>
</reference>
<sequence>MSALGMKQRFQAAGDLLDRYRKVFGFAWAQRKTMAPRRLLPEEAEFLPAALSLQETPVSPLPRVTMWLLMAFAFITLAWSVFGRIDVVATGQGKVVPGNRVKTIQPLETALVKRILVSDGQAVRAGQVLVEFDATTASADVSRVGGELTAAYLQGARAEALLAALRPLELGRASAPPRLGSVPGTAPNERAQAQALLDAQYAELRTKLARVESDIERREAEQQTVSAMVRKLEQTAPIVRQRAQDYKRLVEENFVSRHGYLEREQARIELEADLATQRSRLREIDASLREARAQRKATVAEAVRAAYDGANEARQKSELLRQDHIKADSRAGAMTLASPVDGVVQQLAIHTVGGVVTPAQALMVIVPRDDALEVEAFIENKDIGFVHAGQKAAVKVETFEYTKFGVIPAEVNHVSNDAIQDEKRGLIYSMRVKLSEAAVQVEGRKVNLSPGMAVAVEVKTGKRRVIEYFLSPLLQHANESLKER</sequence>
<dbReference type="EMBL" id="BAABGJ010000011">
    <property type="protein sequence ID" value="GAA4336716.1"/>
    <property type="molecule type" value="Genomic_DNA"/>
</dbReference>
<dbReference type="Proteomes" id="UP001500975">
    <property type="component" value="Unassembled WGS sequence"/>
</dbReference>
<dbReference type="PRINTS" id="PR01490">
    <property type="entry name" value="RTXTOXIND"/>
</dbReference>
<protein>
    <recommendedName>
        <fullName evidence="9">Membrane fusion protein (MFP) family protein</fullName>
    </recommendedName>
</protein>
<dbReference type="Gene3D" id="2.40.30.170">
    <property type="match status" value="1"/>
</dbReference>
<dbReference type="Pfam" id="PF26002">
    <property type="entry name" value="Beta-barrel_AprE"/>
    <property type="match status" value="1"/>
</dbReference>
<evidence type="ECO:0000256" key="7">
    <source>
        <dbReference type="ARBA" id="ARBA00022989"/>
    </source>
</evidence>
<gene>
    <name evidence="12" type="ORF">GCM10023165_14170</name>
</gene>
<evidence type="ECO:0000256" key="6">
    <source>
        <dbReference type="ARBA" id="ARBA00022692"/>
    </source>
</evidence>
<keyword evidence="8" id="KW-0472">Membrane</keyword>
<keyword evidence="6" id="KW-0812">Transmembrane</keyword>
<comment type="caution">
    <text evidence="12">The sequence shown here is derived from an EMBL/GenBank/DDBJ whole genome shotgun (WGS) entry which is preliminary data.</text>
</comment>
<dbReference type="PANTHER" id="PTHR30386:SF27">
    <property type="entry name" value="MEMBRANE FUSION PROTEIN (MFP) FAMILY PROTEIN"/>
    <property type="match status" value="1"/>
</dbReference>
<feature type="domain" description="CyaD-like alpha-helical hairpin" evidence="10">
    <location>
        <begin position="133"/>
        <end position="331"/>
    </location>
</feature>
<keyword evidence="4 9" id="KW-1003">Cell membrane</keyword>
<accession>A0ABP8HBN5</accession>
<evidence type="ECO:0000256" key="3">
    <source>
        <dbReference type="ARBA" id="ARBA00022448"/>
    </source>
</evidence>